<name>A0A447TS39_SALET</name>
<dbReference type="EMBL" id="LR134190">
    <property type="protein sequence ID" value="VEB52187.1"/>
    <property type="molecule type" value="Genomic_DNA"/>
</dbReference>
<keyword evidence="1" id="KW-0812">Transmembrane</keyword>
<dbReference type="SUPFAM" id="SSF53067">
    <property type="entry name" value="Actin-like ATPase domain"/>
    <property type="match status" value="1"/>
</dbReference>
<dbReference type="Pfam" id="PF00370">
    <property type="entry name" value="FGGY_N"/>
    <property type="match status" value="1"/>
</dbReference>
<dbReference type="Proteomes" id="UP000269208">
    <property type="component" value="Chromosome"/>
</dbReference>
<protein>
    <submittedName>
        <fullName evidence="3">Carbohydrate kinase</fullName>
    </submittedName>
</protein>
<dbReference type="AlphaFoldDB" id="A0A447TS39"/>
<feature type="transmembrane region" description="Helical" evidence="1">
    <location>
        <begin position="34"/>
        <end position="56"/>
    </location>
</feature>
<dbReference type="InterPro" id="IPR018484">
    <property type="entry name" value="FGGY_N"/>
</dbReference>
<keyword evidence="3" id="KW-0418">Kinase</keyword>
<dbReference type="Gene3D" id="3.30.420.40">
    <property type="match status" value="1"/>
</dbReference>
<dbReference type="InterPro" id="IPR043129">
    <property type="entry name" value="ATPase_NBD"/>
</dbReference>
<evidence type="ECO:0000313" key="3">
    <source>
        <dbReference type="EMBL" id="VEB52187.1"/>
    </source>
</evidence>
<reference evidence="3 4" key="1">
    <citation type="submission" date="2018-12" db="EMBL/GenBank/DDBJ databases">
        <authorList>
            <consortium name="Pathogen Informatics"/>
        </authorList>
    </citation>
    <scope>NUCLEOTIDE SEQUENCE [LARGE SCALE GENOMIC DNA]</scope>
    <source>
        <strain evidence="3 4">NCTC6754</strain>
    </source>
</reference>
<proteinExistence type="predicted"/>
<gene>
    <name evidence="3" type="ORF">NCTC6754_01938</name>
</gene>
<evidence type="ECO:0000256" key="1">
    <source>
        <dbReference type="SAM" id="Phobius"/>
    </source>
</evidence>
<keyword evidence="3" id="KW-0808">Transferase</keyword>
<sequence length="166" mass="17988">MAKDVNFKMAEGSSGQVSSFLDGGNPFRFWLLEIFNGNIIAIGLIPVLALIIYGVFSPDKKERSMPDYHAALVIDIGTTNCKVSCYSCHDVSVLEVRKFPTPTISSDKGEVDFDIEALWQALRLVMAELVASVPFPVKNISIASFGESGVFVDKEGVILTPDAGLV</sequence>
<dbReference type="GO" id="GO:0016301">
    <property type="term" value="F:kinase activity"/>
    <property type="evidence" value="ECO:0007669"/>
    <property type="project" value="UniProtKB-KW"/>
</dbReference>
<evidence type="ECO:0000259" key="2">
    <source>
        <dbReference type="Pfam" id="PF00370"/>
    </source>
</evidence>
<keyword evidence="1" id="KW-1133">Transmembrane helix</keyword>
<feature type="domain" description="Carbohydrate kinase FGGY N-terminal" evidence="2">
    <location>
        <begin position="71"/>
        <end position="160"/>
    </location>
</feature>
<accession>A0A447TS39</accession>
<dbReference type="GO" id="GO:0005975">
    <property type="term" value="P:carbohydrate metabolic process"/>
    <property type="evidence" value="ECO:0007669"/>
    <property type="project" value="InterPro"/>
</dbReference>
<organism evidence="3 4">
    <name type="scientific">Salmonella enterica I</name>
    <dbReference type="NCBI Taxonomy" id="59201"/>
    <lineage>
        <taxon>Bacteria</taxon>
        <taxon>Pseudomonadati</taxon>
        <taxon>Pseudomonadota</taxon>
        <taxon>Gammaproteobacteria</taxon>
        <taxon>Enterobacterales</taxon>
        <taxon>Enterobacteriaceae</taxon>
        <taxon>Salmonella</taxon>
    </lineage>
</organism>
<keyword evidence="1" id="KW-0472">Membrane</keyword>
<evidence type="ECO:0000313" key="4">
    <source>
        <dbReference type="Proteomes" id="UP000269208"/>
    </source>
</evidence>